<feature type="transmembrane region" description="Helical" evidence="7">
    <location>
        <begin position="122"/>
        <end position="141"/>
    </location>
</feature>
<feature type="transmembrane region" description="Helical" evidence="7">
    <location>
        <begin position="540"/>
        <end position="559"/>
    </location>
</feature>
<feature type="domain" description="Major facilitator superfamily (MFS) profile" evidence="8">
    <location>
        <begin position="52"/>
        <end position="562"/>
    </location>
</feature>
<proteinExistence type="predicted"/>
<dbReference type="InterPro" id="IPR011701">
    <property type="entry name" value="MFS"/>
</dbReference>
<evidence type="ECO:0000256" key="4">
    <source>
        <dbReference type="ARBA" id="ARBA00022989"/>
    </source>
</evidence>
<feature type="transmembrane region" description="Helical" evidence="7">
    <location>
        <begin position="48"/>
        <end position="72"/>
    </location>
</feature>
<organism evidence="9">
    <name type="scientific">Craspedostauros australis</name>
    <dbReference type="NCBI Taxonomy" id="1486917"/>
    <lineage>
        <taxon>Eukaryota</taxon>
        <taxon>Sar</taxon>
        <taxon>Stramenopiles</taxon>
        <taxon>Ochrophyta</taxon>
        <taxon>Bacillariophyta</taxon>
        <taxon>Bacillariophyceae</taxon>
        <taxon>Bacillariophycidae</taxon>
        <taxon>Naviculales</taxon>
        <taxon>Naviculaceae</taxon>
        <taxon>Craspedostauros</taxon>
    </lineage>
</organism>
<gene>
    <name evidence="9" type="ORF">CAUS1442_LOCUS9213</name>
</gene>
<evidence type="ECO:0000256" key="2">
    <source>
        <dbReference type="ARBA" id="ARBA00022448"/>
    </source>
</evidence>
<accession>A0A7R9WVX0</accession>
<feature type="transmembrane region" description="Helical" evidence="7">
    <location>
        <begin position="511"/>
        <end position="534"/>
    </location>
</feature>
<evidence type="ECO:0000256" key="3">
    <source>
        <dbReference type="ARBA" id="ARBA00022692"/>
    </source>
</evidence>
<feature type="region of interest" description="Disordered" evidence="6">
    <location>
        <begin position="1"/>
        <end position="39"/>
    </location>
</feature>
<feature type="transmembrane region" description="Helical" evidence="7">
    <location>
        <begin position="414"/>
        <end position="435"/>
    </location>
</feature>
<evidence type="ECO:0000256" key="6">
    <source>
        <dbReference type="SAM" id="MobiDB-lite"/>
    </source>
</evidence>
<protein>
    <recommendedName>
        <fullName evidence="8">Major facilitator superfamily (MFS) profile domain-containing protein</fullName>
    </recommendedName>
</protein>
<feature type="transmembrane region" description="Helical" evidence="7">
    <location>
        <begin position="229"/>
        <end position="251"/>
    </location>
</feature>
<dbReference type="PROSITE" id="PS50850">
    <property type="entry name" value="MFS"/>
    <property type="match status" value="1"/>
</dbReference>
<reference evidence="9" key="1">
    <citation type="submission" date="2021-01" db="EMBL/GenBank/DDBJ databases">
        <authorList>
            <person name="Corre E."/>
            <person name="Pelletier E."/>
            <person name="Niang G."/>
            <person name="Scheremetjew M."/>
            <person name="Finn R."/>
            <person name="Kale V."/>
            <person name="Holt S."/>
            <person name="Cochrane G."/>
            <person name="Meng A."/>
            <person name="Brown T."/>
            <person name="Cohen L."/>
        </authorList>
    </citation>
    <scope>NUCLEOTIDE SEQUENCE</scope>
    <source>
        <strain evidence="9">CCMP3328</strain>
    </source>
</reference>
<dbReference type="EMBL" id="HBEF01014711">
    <property type="protein sequence ID" value="CAD8337085.1"/>
    <property type="molecule type" value="Transcribed_RNA"/>
</dbReference>
<feature type="transmembrane region" description="Helical" evidence="7">
    <location>
        <begin position="465"/>
        <end position="490"/>
    </location>
</feature>
<dbReference type="InterPro" id="IPR020846">
    <property type="entry name" value="MFS_dom"/>
</dbReference>
<dbReference type="SUPFAM" id="SSF103473">
    <property type="entry name" value="MFS general substrate transporter"/>
    <property type="match status" value="1"/>
</dbReference>
<keyword evidence="4 7" id="KW-1133">Transmembrane helix</keyword>
<evidence type="ECO:0000313" key="9">
    <source>
        <dbReference type="EMBL" id="CAD8337085.1"/>
    </source>
</evidence>
<dbReference type="PANTHER" id="PTHR23504:SF15">
    <property type="entry name" value="MAJOR FACILITATOR SUPERFAMILY (MFS) PROFILE DOMAIN-CONTAINING PROTEIN"/>
    <property type="match status" value="1"/>
</dbReference>
<sequence>MHKSRTSSTLSDRTDEDGASQSPRDLNDNHDERHENQTEVPKLTESQFWLSIFAICAVSATQAWLIISIFPYSGFMAIELIDGVNEENAGSYAGMLASAFMAGRAMSSVAWGKIADSYGRRFVLIISLTASCFLSVLFGTASSFPLAVFWRFMMGLCNGLFGTSKTCVSELAQGNGGLETKGMSLMMGMWAWSFLFSPALSGVLSEPVKAYPDSAIVQQFHGFLSEYPFILPNLVSVIMCIFALFVVSSFVPETLPPQRKRSPKYIVGDIVRSLCEFFTSHLTSSKRHNKEETDGLMKTENGASIAYGTAQTESNQELESAKATCTAADIPKATIAQIWCNTDTRTHLIVYWLFSFVVVAVDEGFPLFCISQHGGLGLSEVNIGKILSTSGFIFAVCQYSVYNKVVDCVGLTRSVQIGSIVAGPLLMLIPLSVLLNSSTDISGDQDATNGSGSGSRDNELSWSTYLFLSIVLALYRIFSLMFFSSITVLTNRTVSPEQRGTMNGFSMLGGSLTKGLAPTFVGLLVSFCISSGVFAPRVGAFMVFAILSCMGCGVGYTAYKTM</sequence>
<keyword evidence="5 7" id="KW-0472">Membrane</keyword>
<keyword evidence="3 7" id="KW-0812">Transmembrane</keyword>
<dbReference type="GO" id="GO:0022857">
    <property type="term" value="F:transmembrane transporter activity"/>
    <property type="evidence" value="ECO:0007669"/>
    <property type="project" value="InterPro"/>
</dbReference>
<evidence type="ECO:0000256" key="5">
    <source>
        <dbReference type="ARBA" id="ARBA00023136"/>
    </source>
</evidence>
<dbReference type="Pfam" id="PF07690">
    <property type="entry name" value="MFS_1"/>
    <property type="match status" value="1"/>
</dbReference>
<feature type="compositionally biased region" description="Low complexity" evidence="6">
    <location>
        <begin position="1"/>
        <end position="11"/>
    </location>
</feature>
<comment type="subcellular location">
    <subcellularLocation>
        <location evidence="1">Membrane</location>
        <topology evidence="1">Multi-pass membrane protein</topology>
    </subcellularLocation>
</comment>
<dbReference type="AlphaFoldDB" id="A0A7R9WVX0"/>
<dbReference type="PANTHER" id="PTHR23504">
    <property type="entry name" value="MAJOR FACILITATOR SUPERFAMILY DOMAIN-CONTAINING PROTEIN 10"/>
    <property type="match status" value="1"/>
</dbReference>
<evidence type="ECO:0000256" key="1">
    <source>
        <dbReference type="ARBA" id="ARBA00004141"/>
    </source>
</evidence>
<dbReference type="InterPro" id="IPR036259">
    <property type="entry name" value="MFS_trans_sf"/>
</dbReference>
<feature type="transmembrane region" description="Helical" evidence="7">
    <location>
        <begin position="348"/>
        <end position="368"/>
    </location>
</feature>
<dbReference type="Gene3D" id="1.20.1250.20">
    <property type="entry name" value="MFS general substrate transporter like domains"/>
    <property type="match status" value="1"/>
</dbReference>
<keyword evidence="2" id="KW-0813">Transport</keyword>
<feature type="transmembrane region" description="Helical" evidence="7">
    <location>
        <begin position="92"/>
        <end position="110"/>
    </location>
</feature>
<feature type="compositionally biased region" description="Basic and acidic residues" evidence="6">
    <location>
        <begin position="25"/>
        <end position="37"/>
    </location>
</feature>
<evidence type="ECO:0000256" key="7">
    <source>
        <dbReference type="SAM" id="Phobius"/>
    </source>
</evidence>
<dbReference type="GO" id="GO:0016020">
    <property type="term" value="C:membrane"/>
    <property type="evidence" value="ECO:0007669"/>
    <property type="project" value="UniProtKB-SubCell"/>
</dbReference>
<evidence type="ECO:0000259" key="8">
    <source>
        <dbReference type="PROSITE" id="PS50850"/>
    </source>
</evidence>
<feature type="transmembrane region" description="Helical" evidence="7">
    <location>
        <begin position="383"/>
        <end position="402"/>
    </location>
</feature>
<name>A0A7R9WVX0_9STRA</name>